<accession>C0BVQ3</accession>
<dbReference type="FunFam" id="1.10.150.20:FF:000002">
    <property type="entry name" value="DNA polymerase I"/>
    <property type="match status" value="1"/>
</dbReference>
<dbReference type="SUPFAM" id="SSF56672">
    <property type="entry name" value="DNA/RNA polymerases"/>
    <property type="match status" value="1"/>
</dbReference>
<evidence type="ECO:0000256" key="5">
    <source>
        <dbReference type="ARBA" id="ARBA00022705"/>
    </source>
</evidence>
<dbReference type="GO" id="GO:0003677">
    <property type="term" value="F:DNA binding"/>
    <property type="evidence" value="ECO:0007669"/>
    <property type="project" value="UniProtKB-KW"/>
</dbReference>
<evidence type="ECO:0000256" key="6">
    <source>
        <dbReference type="ARBA" id="ARBA00022932"/>
    </source>
</evidence>
<evidence type="ECO:0000313" key="10">
    <source>
        <dbReference type="EMBL" id="EEG69869.1"/>
    </source>
</evidence>
<keyword evidence="7" id="KW-0238">DNA-binding</keyword>
<evidence type="ECO:0000256" key="4">
    <source>
        <dbReference type="ARBA" id="ARBA00022695"/>
    </source>
</evidence>
<comment type="caution">
    <text evidence="10">The sequence shown here is derived from an EMBL/GenBank/DDBJ whole genome shotgun (WGS) entry which is preliminary data.</text>
</comment>
<keyword evidence="5" id="KW-0235">DNA replication</keyword>
<feature type="non-terminal residue" evidence="10">
    <location>
        <position position="1"/>
    </location>
</feature>
<dbReference type="InterPro" id="IPR019760">
    <property type="entry name" value="DNA-dir_DNA_pol_A_CS"/>
</dbReference>
<dbReference type="SMART" id="SM00482">
    <property type="entry name" value="POLAc"/>
    <property type="match status" value="1"/>
</dbReference>
<dbReference type="Pfam" id="PF00476">
    <property type="entry name" value="DNA_pol_A"/>
    <property type="match status" value="1"/>
</dbReference>
<evidence type="ECO:0000256" key="8">
    <source>
        <dbReference type="ARBA" id="ARBA00049244"/>
    </source>
</evidence>
<dbReference type="Gene3D" id="3.30.70.370">
    <property type="match status" value="1"/>
</dbReference>
<dbReference type="EMBL" id="ABXX02000023">
    <property type="protein sequence ID" value="EEG69869.1"/>
    <property type="molecule type" value="Genomic_DNA"/>
</dbReference>
<dbReference type="GO" id="GO:0003887">
    <property type="term" value="F:DNA-directed DNA polymerase activity"/>
    <property type="evidence" value="ECO:0007669"/>
    <property type="project" value="UniProtKB-KW"/>
</dbReference>
<reference evidence="10 11" key="1">
    <citation type="submission" date="2009-02" db="EMBL/GenBank/DDBJ databases">
        <title>Draft genome sequence of Bifidobacterium pseudocatenulatum (DSM 20438).</title>
        <authorList>
            <person name="Sudarsanam P."/>
            <person name="Ley R."/>
            <person name="Guruge J."/>
            <person name="Turnbaugh P.J."/>
            <person name="Mahowald M."/>
            <person name="Liep D."/>
            <person name="Gordon J."/>
        </authorList>
    </citation>
    <scope>NUCLEOTIDE SEQUENCE [LARGE SCALE GENOMIC DNA]</scope>
    <source>
        <strain evidence="10 11">DSM 20438</strain>
    </source>
</reference>
<evidence type="ECO:0000256" key="2">
    <source>
        <dbReference type="ARBA" id="ARBA00012417"/>
    </source>
</evidence>
<reference evidence="10 11" key="2">
    <citation type="submission" date="2009-02" db="EMBL/GenBank/DDBJ databases">
        <authorList>
            <person name="Fulton L."/>
            <person name="Clifton S."/>
            <person name="Fulton B."/>
            <person name="Xu J."/>
            <person name="Minx P."/>
            <person name="Pepin K.H."/>
            <person name="Johnson M."/>
            <person name="Bhonagiri V."/>
            <person name="Nash W.E."/>
            <person name="Mardis E.R."/>
            <person name="Wilson R.K."/>
        </authorList>
    </citation>
    <scope>NUCLEOTIDE SEQUENCE [LARGE SCALE GENOMIC DNA]</scope>
    <source>
        <strain evidence="10 11">DSM 20438</strain>
    </source>
</reference>
<dbReference type="PANTHER" id="PTHR10133">
    <property type="entry name" value="DNA POLYMERASE I"/>
    <property type="match status" value="1"/>
</dbReference>
<dbReference type="GO" id="GO:0006261">
    <property type="term" value="P:DNA-templated DNA replication"/>
    <property type="evidence" value="ECO:0007669"/>
    <property type="project" value="InterPro"/>
</dbReference>
<dbReference type="GO" id="GO:0006302">
    <property type="term" value="P:double-strand break repair"/>
    <property type="evidence" value="ECO:0007669"/>
    <property type="project" value="TreeGrafter"/>
</dbReference>
<dbReference type="InterPro" id="IPR043502">
    <property type="entry name" value="DNA/RNA_pol_sf"/>
</dbReference>
<evidence type="ECO:0000313" key="11">
    <source>
        <dbReference type="Proteomes" id="UP000003875"/>
    </source>
</evidence>
<gene>
    <name evidence="10" type="primary">polA</name>
    <name evidence="10" type="ORF">BIFPSEUDO_04504</name>
</gene>
<comment type="similarity">
    <text evidence="1">Belongs to the DNA polymerase type-A family.</text>
</comment>
<feature type="domain" description="DNA-directed DNA polymerase family A palm" evidence="9">
    <location>
        <begin position="48"/>
        <end position="243"/>
    </location>
</feature>
<evidence type="ECO:0000256" key="7">
    <source>
        <dbReference type="ARBA" id="ARBA00023125"/>
    </source>
</evidence>
<dbReference type="Proteomes" id="UP000003875">
    <property type="component" value="Unassembled WGS sequence"/>
</dbReference>
<keyword evidence="4 10" id="KW-0548">Nucleotidyltransferase</keyword>
<dbReference type="PANTHER" id="PTHR10133:SF27">
    <property type="entry name" value="DNA POLYMERASE NU"/>
    <property type="match status" value="1"/>
</dbReference>
<proteinExistence type="inferred from homology"/>
<evidence type="ECO:0000256" key="1">
    <source>
        <dbReference type="ARBA" id="ARBA00007705"/>
    </source>
</evidence>
<dbReference type="PROSITE" id="PS00447">
    <property type="entry name" value="DNA_POLYMERASE_A"/>
    <property type="match status" value="1"/>
</dbReference>
<evidence type="ECO:0000259" key="9">
    <source>
        <dbReference type="SMART" id="SM00482"/>
    </source>
</evidence>
<dbReference type="PRINTS" id="PR00868">
    <property type="entry name" value="DNAPOLI"/>
</dbReference>
<dbReference type="InterPro" id="IPR001098">
    <property type="entry name" value="DNA-dir_DNA_pol_A_palm_dom"/>
</dbReference>
<keyword evidence="6 10" id="KW-0239">DNA-directed DNA polymerase</keyword>
<evidence type="ECO:0000256" key="3">
    <source>
        <dbReference type="ARBA" id="ARBA00022679"/>
    </source>
</evidence>
<dbReference type="Gene3D" id="1.10.150.20">
    <property type="entry name" value="5' to 3' exonuclease, C-terminal subdomain"/>
    <property type="match status" value="1"/>
</dbReference>
<keyword evidence="3 10" id="KW-0808">Transferase</keyword>
<protein>
    <recommendedName>
        <fullName evidence="2">DNA-directed DNA polymerase</fullName>
        <ecNumber evidence="2">2.7.7.7</ecNumber>
    </recommendedName>
</protein>
<comment type="catalytic activity">
    <reaction evidence="8">
        <text>DNA(n) + a 2'-deoxyribonucleoside 5'-triphosphate = DNA(n+1) + diphosphate</text>
        <dbReference type="Rhea" id="RHEA:22508"/>
        <dbReference type="Rhea" id="RHEA-COMP:17339"/>
        <dbReference type="Rhea" id="RHEA-COMP:17340"/>
        <dbReference type="ChEBI" id="CHEBI:33019"/>
        <dbReference type="ChEBI" id="CHEBI:61560"/>
        <dbReference type="ChEBI" id="CHEBI:173112"/>
        <dbReference type="EC" id="2.7.7.7"/>
    </reaction>
</comment>
<dbReference type="AlphaFoldDB" id="C0BVQ3"/>
<organism evidence="10 11">
    <name type="scientific">Bifidobacterium pseudocatenulatum DSM 20438 = JCM 1200 = LMG 10505</name>
    <dbReference type="NCBI Taxonomy" id="547043"/>
    <lineage>
        <taxon>Bacteria</taxon>
        <taxon>Bacillati</taxon>
        <taxon>Actinomycetota</taxon>
        <taxon>Actinomycetes</taxon>
        <taxon>Bifidobacteriales</taxon>
        <taxon>Bifidobacteriaceae</taxon>
        <taxon>Bifidobacterium</taxon>
    </lineage>
</organism>
<dbReference type="EC" id="2.7.7.7" evidence="2"/>
<dbReference type="eggNOG" id="COG0749">
    <property type="taxonomic scope" value="Bacteria"/>
</dbReference>
<sequence>INRTQPTSRSHRSDGRIHTTFEQTVAATGRLSSVDPNLQNIPNRDPAGREIRSAFVPGEGFESLLSSDYSQVELRIMADLSGDEALIEAFRSGRDFHKYVASLVYGVPVDEITPDQRSHVKAMSYGLAYGLSTYGLSQQLGIKPGEAESLKRQYFATFGKVHEYLESLVSSAREKGYTETIYGRRRYFPGLKSPNRAVRDAAERAALNAPIQGSAADIMKIAMIRADDALREAGLASRIIFADS</sequence>
<dbReference type="InterPro" id="IPR002298">
    <property type="entry name" value="DNA_polymerase_A"/>
</dbReference>
<name>C0BVQ3_BIFPS</name>